<proteinExistence type="inferred from homology"/>
<comment type="similarity">
    <text evidence="7">Belongs to the binding-protein-dependent transport system permease family.</text>
</comment>
<comment type="subcellular location">
    <subcellularLocation>
        <location evidence="1 7">Cell membrane</location>
        <topology evidence="1 7">Multi-pass membrane protein</topology>
    </subcellularLocation>
</comment>
<dbReference type="Proteomes" id="UP001652409">
    <property type="component" value="Unassembled WGS sequence"/>
</dbReference>
<feature type="transmembrane region" description="Helical" evidence="7">
    <location>
        <begin position="282"/>
        <end position="304"/>
    </location>
</feature>
<evidence type="ECO:0000256" key="6">
    <source>
        <dbReference type="ARBA" id="ARBA00023136"/>
    </source>
</evidence>
<evidence type="ECO:0000256" key="7">
    <source>
        <dbReference type="RuleBase" id="RU363032"/>
    </source>
</evidence>
<evidence type="ECO:0000313" key="9">
    <source>
        <dbReference type="EMBL" id="MCU6764055.1"/>
    </source>
</evidence>
<dbReference type="InterPro" id="IPR051393">
    <property type="entry name" value="ABC_transporter_permease"/>
</dbReference>
<protein>
    <submittedName>
        <fullName evidence="9">Sugar ABC transporter permease</fullName>
    </submittedName>
</protein>
<dbReference type="PANTHER" id="PTHR30193:SF37">
    <property type="entry name" value="INNER MEMBRANE ABC TRANSPORTER PERMEASE PROTEIN YCJO"/>
    <property type="match status" value="1"/>
</dbReference>
<evidence type="ECO:0000259" key="8">
    <source>
        <dbReference type="PROSITE" id="PS50928"/>
    </source>
</evidence>
<evidence type="ECO:0000256" key="5">
    <source>
        <dbReference type="ARBA" id="ARBA00022989"/>
    </source>
</evidence>
<feature type="transmembrane region" description="Helical" evidence="7">
    <location>
        <begin position="14"/>
        <end position="35"/>
    </location>
</feature>
<gene>
    <name evidence="9" type="ORF">OCV61_01360</name>
</gene>
<dbReference type="PANTHER" id="PTHR30193">
    <property type="entry name" value="ABC TRANSPORTER PERMEASE PROTEIN"/>
    <property type="match status" value="1"/>
</dbReference>
<dbReference type="SUPFAM" id="SSF161098">
    <property type="entry name" value="MetI-like"/>
    <property type="match status" value="1"/>
</dbReference>
<dbReference type="EMBL" id="JAOQJL010000002">
    <property type="protein sequence ID" value="MCU6764055.1"/>
    <property type="molecule type" value="Genomic_DNA"/>
</dbReference>
<accession>A0ABT2TPA2</accession>
<sequence length="326" mass="36317">MNKKKKKKINYGRYGYYFIAPFFITYLIFQLWPLINTFYYSTLSYYKRNGRQFVDFAGIQNFLNVLGLSAGERPYVLSYLKNTLVMWGCNFVPQILVSLLLAVWLTDTKVKVKGTGAVKVIVYLPSIITAASVSVLFKAMFSQYGPITQSLKNWGILGKNFDFMSSVAGSRGLISTILWWMWFGNTTLLLISGVLGIDPGLFEAADIDGATGFKKFRFITLPLLKPIMLYTLVTSAIGGLQMYDIPALFNVPETGLVGLPDDKTTTMAMYIMRLYNSDVGKAAAVSVILFAVTLIVSLILFAAMGDKEERRMKKAAKKAGKAGQRS</sequence>
<reference evidence="9 10" key="1">
    <citation type="journal article" date="2021" name="ISME Commun">
        <title>Automated analysis of genomic sequences facilitates high-throughput and comprehensive description of bacteria.</title>
        <authorList>
            <person name="Hitch T.C.A."/>
        </authorList>
    </citation>
    <scope>NUCLEOTIDE SEQUENCE [LARGE SCALE GENOMIC DNA]</scope>
    <source>
        <strain evidence="9 10">Sanger_23</strain>
    </source>
</reference>
<dbReference type="InterPro" id="IPR035906">
    <property type="entry name" value="MetI-like_sf"/>
</dbReference>
<name>A0ABT2TPA2_9FIRM</name>
<keyword evidence="5 7" id="KW-1133">Transmembrane helix</keyword>
<keyword evidence="6 7" id="KW-0472">Membrane</keyword>
<feature type="transmembrane region" description="Helical" evidence="7">
    <location>
        <begin position="84"/>
        <end position="105"/>
    </location>
</feature>
<dbReference type="PROSITE" id="PS50928">
    <property type="entry name" value="ABC_TM1"/>
    <property type="match status" value="1"/>
</dbReference>
<feature type="transmembrane region" description="Helical" evidence="7">
    <location>
        <begin position="117"/>
        <end position="137"/>
    </location>
</feature>
<comment type="caution">
    <text evidence="9">The sequence shown here is derived from an EMBL/GenBank/DDBJ whole genome shotgun (WGS) entry which is preliminary data.</text>
</comment>
<feature type="domain" description="ABC transmembrane type-1" evidence="8">
    <location>
        <begin position="80"/>
        <end position="300"/>
    </location>
</feature>
<evidence type="ECO:0000256" key="3">
    <source>
        <dbReference type="ARBA" id="ARBA00022475"/>
    </source>
</evidence>
<keyword evidence="2 7" id="KW-0813">Transport</keyword>
<dbReference type="CDD" id="cd06261">
    <property type="entry name" value="TM_PBP2"/>
    <property type="match status" value="1"/>
</dbReference>
<evidence type="ECO:0000256" key="4">
    <source>
        <dbReference type="ARBA" id="ARBA00022692"/>
    </source>
</evidence>
<keyword evidence="4 7" id="KW-0812">Transmembrane</keyword>
<organism evidence="9 10">
    <name type="scientific">Blautia ammoniilytica</name>
    <dbReference type="NCBI Taxonomy" id="2981782"/>
    <lineage>
        <taxon>Bacteria</taxon>
        <taxon>Bacillati</taxon>
        <taxon>Bacillota</taxon>
        <taxon>Clostridia</taxon>
        <taxon>Lachnospirales</taxon>
        <taxon>Lachnospiraceae</taxon>
        <taxon>Blautia</taxon>
    </lineage>
</organism>
<feature type="transmembrane region" description="Helical" evidence="7">
    <location>
        <begin position="177"/>
        <end position="197"/>
    </location>
</feature>
<dbReference type="InterPro" id="IPR000515">
    <property type="entry name" value="MetI-like"/>
</dbReference>
<keyword evidence="10" id="KW-1185">Reference proteome</keyword>
<evidence type="ECO:0000256" key="1">
    <source>
        <dbReference type="ARBA" id="ARBA00004651"/>
    </source>
</evidence>
<dbReference type="Gene3D" id="1.10.3720.10">
    <property type="entry name" value="MetI-like"/>
    <property type="match status" value="1"/>
</dbReference>
<feature type="transmembrane region" description="Helical" evidence="7">
    <location>
        <begin position="218"/>
        <end position="243"/>
    </location>
</feature>
<evidence type="ECO:0000256" key="2">
    <source>
        <dbReference type="ARBA" id="ARBA00022448"/>
    </source>
</evidence>
<dbReference type="RefSeq" id="WP_158420282.1">
    <property type="nucleotide sequence ID" value="NZ_JAOQJL010000002.1"/>
</dbReference>
<evidence type="ECO:0000313" key="10">
    <source>
        <dbReference type="Proteomes" id="UP001652409"/>
    </source>
</evidence>
<dbReference type="Pfam" id="PF00528">
    <property type="entry name" value="BPD_transp_1"/>
    <property type="match status" value="1"/>
</dbReference>
<keyword evidence="3" id="KW-1003">Cell membrane</keyword>